<dbReference type="PANTHER" id="PTHR24379">
    <property type="entry name" value="KRAB AND ZINC FINGER DOMAIN-CONTAINING"/>
    <property type="match status" value="1"/>
</dbReference>
<feature type="domain" description="C2H2-type" evidence="7">
    <location>
        <begin position="304"/>
        <end position="327"/>
    </location>
</feature>
<evidence type="ECO:0000259" key="7">
    <source>
        <dbReference type="PROSITE" id="PS50157"/>
    </source>
</evidence>
<evidence type="ECO:0000256" key="1">
    <source>
        <dbReference type="ARBA" id="ARBA00022723"/>
    </source>
</evidence>
<evidence type="ECO:0000256" key="5">
    <source>
        <dbReference type="PROSITE-ProRule" id="PRU00042"/>
    </source>
</evidence>
<protein>
    <recommendedName>
        <fullName evidence="7">C2H2-type domain-containing protein</fullName>
    </recommendedName>
</protein>
<dbReference type="OrthoDB" id="1405595at2759"/>
<keyword evidence="1" id="KW-0479">Metal-binding</keyword>
<dbReference type="Pfam" id="PF00096">
    <property type="entry name" value="zf-C2H2"/>
    <property type="match status" value="2"/>
</dbReference>
<dbReference type="SMART" id="SM00355">
    <property type="entry name" value="ZnF_C2H2"/>
    <property type="match status" value="3"/>
</dbReference>
<dbReference type="AlphaFoldDB" id="A0A2J7R1L9"/>
<keyword evidence="3 5" id="KW-0863">Zinc-finger</keyword>
<dbReference type="Proteomes" id="UP000235965">
    <property type="component" value="Unassembled WGS sequence"/>
</dbReference>
<accession>A0A2J7R1L9</accession>
<reference evidence="8 9" key="1">
    <citation type="submission" date="2017-12" db="EMBL/GenBank/DDBJ databases">
        <title>Hemimetabolous genomes reveal molecular basis of termite eusociality.</title>
        <authorList>
            <person name="Harrison M.C."/>
            <person name="Jongepier E."/>
            <person name="Robertson H.M."/>
            <person name="Arning N."/>
            <person name="Bitard-Feildel T."/>
            <person name="Chao H."/>
            <person name="Childers C.P."/>
            <person name="Dinh H."/>
            <person name="Doddapaneni H."/>
            <person name="Dugan S."/>
            <person name="Gowin J."/>
            <person name="Greiner C."/>
            <person name="Han Y."/>
            <person name="Hu H."/>
            <person name="Hughes D.S.T."/>
            <person name="Huylmans A.-K."/>
            <person name="Kemena C."/>
            <person name="Kremer L.P.M."/>
            <person name="Lee S.L."/>
            <person name="Lopez-Ezquerra A."/>
            <person name="Mallet L."/>
            <person name="Monroy-Kuhn J.M."/>
            <person name="Moser A."/>
            <person name="Murali S.C."/>
            <person name="Muzny D.M."/>
            <person name="Otani S."/>
            <person name="Piulachs M.-D."/>
            <person name="Poelchau M."/>
            <person name="Qu J."/>
            <person name="Schaub F."/>
            <person name="Wada-Katsumata A."/>
            <person name="Worley K.C."/>
            <person name="Xie Q."/>
            <person name="Ylla G."/>
            <person name="Poulsen M."/>
            <person name="Gibbs R.A."/>
            <person name="Schal C."/>
            <person name="Richards S."/>
            <person name="Belles X."/>
            <person name="Korb J."/>
            <person name="Bornberg-Bauer E."/>
        </authorList>
    </citation>
    <scope>NUCLEOTIDE SEQUENCE [LARGE SCALE GENOMIC DNA]</scope>
    <source>
        <tissue evidence="8">Whole body</tissue>
    </source>
</reference>
<dbReference type="Gene3D" id="3.30.160.60">
    <property type="entry name" value="Classic Zinc Finger"/>
    <property type="match status" value="3"/>
</dbReference>
<dbReference type="EMBL" id="NEVH01008206">
    <property type="protein sequence ID" value="PNF34730.1"/>
    <property type="molecule type" value="Genomic_DNA"/>
</dbReference>
<keyword evidence="4" id="KW-0862">Zinc</keyword>
<dbReference type="PROSITE" id="PS50157">
    <property type="entry name" value="ZINC_FINGER_C2H2_2"/>
    <property type="match status" value="3"/>
</dbReference>
<dbReference type="GO" id="GO:0000981">
    <property type="term" value="F:DNA-binding transcription factor activity, RNA polymerase II-specific"/>
    <property type="evidence" value="ECO:0007669"/>
    <property type="project" value="TreeGrafter"/>
</dbReference>
<dbReference type="GO" id="GO:0000977">
    <property type="term" value="F:RNA polymerase II transcription regulatory region sequence-specific DNA binding"/>
    <property type="evidence" value="ECO:0007669"/>
    <property type="project" value="TreeGrafter"/>
</dbReference>
<evidence type="ECO:0000256" key="3">
    <source>
        <dbReference type="ARBA" id="ARBA00022771"/>
    </source>
</evidence>
<feature type="compositionally biased region" description="Basic and acidic residues" evidence="6">
    <location>
        <begin position="46"/>
        <end position="72"/>
    </location>
</feature>
<evidence type="ECO:0000256" key="4">
    <source>
        <dbReference type="ARBA" id="ARBA00022833"/>
    </source>
</evidence>
<dbReference type="PROSITE" id="PS00028">
    <property type="entry name" value="ZINC_FINGER_C2H2_1"/>
    <property type="match status" value="3"/>
</dbReference>
<keyword evidence="2" id="KW-0677">Repeat</keyword>
<dbReference type="PANTHER" id="PTHR24379:SF127">
    <property type="entry name" value="BLOODY FINGERS-RELATED"/>
    <property type="match status" value="1"/>
</dbReference>
<comment type="caution">
    <text evidence="8">The sequence shown here is derived from an EMBL/GenBank/DDBJ whole genome shotgun (WGS) entry which is preliminary data.</text>
</comment>
<dbReference type="InterPro" id="IPR013087">
    <property type="entry name" value="Znf_C2H2_type"/>
</dbReference>
<dbReference type="InterPro" id="IPR036236">
    <property type="entry name" value="Znf_C2H2_sf"/>
</dbReference>
<gene>
    <name evidence="8" type="ORF">B7P43_G05490</name>
</gene>
<name>A0A2J7R1L9_9NEOP</name>
<dbReference type="InParanoid" id="A0A2J7R1L9"/>
<evidence type="ECO:0000256" key="2">
    <source>
        <dbReference type="ARBA" id="ARBA00022737"/>
    </source>
</evidence>
<feature type="non-terminal residue" evidence="8">
    <location>
        <position position="366"/>
    </location>
</feature>
<feature type="domain" description="C2H2-type" evidence="7">
    <location>
        <begin position="126"/>
        <end position="149"/>
    </location>
</feature>
<evidence type="ECO:0000256" key="6">
    <source>
        <dbReference type="SAM" id="MobiDB-lite"/>
    </source>
</evidence>
<feature type="domain" description="C2H2-type" evidence="7">
    <location>
        <begin position="178"/>
        <end position="206"/>
    </location>
</feature>
<dbReference type="SUPFAM" id="SSF57667">
    <property type="entry name" value="beta-beta-alpha zinc fingers"/>
    <property type="match status" value="2"/>
</dbReference>
<evidence type="ECO:0000313" key="8">
    <source>
        <dbReference type="EMBL" id="PNF34730.1"/>
    </source>
</evidence>
<proteinExistence type="predicted"/>
<dbReference type="GO" id="GO:0008270">
    <property type="term" value="F:zinc ion binding"/>
    <property type="evidence" value="ECO:0007669"/>
    <property type="project" value="UniProtKB-KW"/>
</dbReference>
<dbReference type="GO" id="GO:0005634">
    <property type="term" value="C:nucleus"/>
    <property type="evidence" value="ECO:0007669"/>
    <property type="project" value="TreeGrafter"/>
</dbReference>
<evidence type="ECO:0000313" key="9">
    <source>
        <dbReference type="Proteomes" id="UP000235965"/>
    </source>
</evidence>
<dbReference type="STRING" id="105785.A0A2J7R1L9"/>
<keyword evidence="9" id="KW-1185">Reference proteome</keyword>
<organism evidence="8 9">
    <name type="scientific">Cryptotermes secundus</name>
    <dbReference type="NCBI Taxonomy" id="105785"/>
    <lineage>
        <taxon>Eukaryota</taxon>
        <taxon>Metazoa</taxon>
        <taxon>Ecdysozoa</taxon>
        <taxon>Arthropoda</taxon>
        <taxon>Hexapoda</taxon>
        <taxon>Insecta</taxon>
        <taxon>Pterygota</taxon>
        <taxon>Neoptera</taxon>
        <taxon>Polyneoptera</taxon>
        <taxon>Dictyoptera</taxon>
        <taxon>Blattodea</taxon>
        <taxon>Blattoidea</taxon>
        <taxon>Termitoidae</taxon>
        <taxon>Kalotermitidae</taxon>
        <taxon>Cryptotermitinae</taxon>
        <taxon>Cryptotermes</taxon>
    </lineage>
</organism>
<sequence length="366" mass="41949">MDPIKVEPVSDDEESASAQYCESNVVYIKQEYISEEVPFSSNSPEDNDRKEHVQCKQEDILPEREVSVKDEDLLGDQSAADASHEDDTGKQDATQPLPWRVCGSEEQTTSKERTKQYSSIAHMQPFRCKMCNKKYASRQTLERHQKSHSMYWCKDCNDEFCSQLNLQLPAEKNGTPFYVCELCNANFTSAVKLRVHVTHFHWRQKPYSCDRCTDVSASSDDVEQNDRKERVQCKQEEILPEPEVSVKDGDLLGDQSAADASLEDDTGKQDATQPLPWRVCGSEEQTTSKGRTKQYSNIAHMQIYSCKMCNKKFTSRPTLEKHQKSHSVYWCKDCNYEFCSRLNLQLPAKNSGTPFYVCELCNANFT</sequence>
<feature type="region of interest" description="Disordered" evidence="6">
    <location>
        <begin position="37"/>
        <end position="116"/>
    </location>
</feature>